<name>A0A0C9U2K4_SPHS4</name>
<feature type="compositionally biased region" description="Basic and acidic residues" evidence="1">
    <location>
        <begin position="33"/>
        <end position="43"/>
    </location>
</feature>
<evidence type="ECO:0000256" key="1">
    <source>
        <dbReference type="SAM" id="MobiDB-lite"/>
    </source>
</evidence>
<dbReference type="HOGENOM" id="CLU_2127083_0_0_1"/>
<keyword evidence="3" id="KW-1185">Reference proteome</keyword>
<evidence type="ECO:0000313" key="3">
    <source>
        <dbReference type="Proteomes" id="UP000054279"/>
    </source>
</evidence>
<feature type="region of interest" description="Disordered" evidence="1">
    <location>
        <begin position="18"/>
        <end position="64"/>
    </location>
</feature>
<protein>
    <submittedName>
        <fullName evidence="2">Uncharacterized protein</fullName>
    </submittedName>
</protein>
<dbReference type="AlphaFoldDB" id="A0A0C9U2K4"/>
<dbReference type="EMBL" id="KN837308">
    <property type="protein sequence ID" value="KIJ28364.1"/>
    <property type="molecule type" value="Genomic_DNA"/>
</dbReference>
<sequence>MTQCGACNAHVISVREGLHLRPNSHDGDEDEEQRIRQDGEGSKRRQLMASLARPRHRSLDVPQHPRSTTLRCLDRRIIRDGPCCVRTPSTMAHRRASNGTGICTSNDPRFPIRL</sequence>
<reference evidence="2 3" key="1">
    <citation type="submission" date="2014-06" db="EMBL/GenBank/DDBJ databases">
        <title>Evolutionary Origins and Diversification of the Mycorrhizal Mutualists.</title>
        <authorList>
            <consortium name="DOE Joint Genome Institute"/>
            <consortium name="Mycorrhizal Genomics Consortium"/>
            <person name="Kohler A."/>
            <person name="Kuo A."/>
            <person name="Nagy L.G."/>
            <person name="Floudas D."/>
            <person name="Copeland A."/>
            <person name="Barry K.W."/>
            <person name="Cichocki N."/>
            <person name="Veneault-Fourrey C."/>
            <person name="LaButti K."/>
            <person name="Lindquist E.A."/>
            <person name="Lipzen A."/>
            <person name="Lundell T."/>
            <person name="Morin E."/>
            <person name="Murat C."/>
            <person name="Riley R."/>
            <person name="Ohm R."/>
            <person name="Sun H."/>
            <person name="Tunlid A."/>
            <person name="Henrissat B."/>
            <person name="Grigoriev I.V."/>
            <person name="Hibbett D.S."/>
            <person name="Martin F."/>
        </authorList>
    </citation>
    <scope>NUCLEOTIDE SEQUENCE [LARGE SCALE GENOMIC DNA]</scope>
    <source>
        <strain evidence="2 3">SS14</strain>
    </source>
</reference>
<dbReference type="Proteomes" id="UP000054279">
    <property type="component" value="Unassembled WGS sequence"/>
</dbReference>
<proteinExistence type="predicted"/>
<feature type="non-terminal residue" evidence="2">
    <location>
        <position position="114"/>
    </location>
</feature>
<organism evidence="2 3">
    <name type="scientific">Sphaerobolus stellatus (strain SS14)</name>
    <dbReference type="NCBI Taxonomy" id="990650"/>
    <lineage>
        <taxon>Eukaryota</taxon>
        <taxon>Fungi</taxon>
        <taxon>Dikarya</taxon>
        <taxon>Basidiomycota</taxon>
        <taxon>Agaricomycotina</taxon>
        <taxon>Agaricomycetes</taxon>
        <taxon>Phallomycetidae</taxon>
        <taxon>Geastrales</taxon>
        <taxon>Sphaerobolaceae</taxon>
        <taxon>Sphaerobolus</taxon>
    </lineage>
</organism>
<accession>A0A0C9U2K4</accession>
<evidence type="ECO:0000313" key="2">
    <source>
        <dbReference type="EMBL" id="KIJ28364.1"/>
    </source>
</evidence>
<gene>
    <name evidence="2" type="ORF">M422DRAFT_784583</name>
</gene>